<dbReference type="Proteomes" id="UP000198582">
    <property type="component" value="Unassembled WGS sequence"/>
</dbReference>
<evidence type="ECO:0000313" key="1">
    <source>
        <dbReference type="EMBL" id="SEP48461.1"/>
    </source>
</evidence>
<accession>A0A1H8Y8Z0</accession>
<proteinExistence type="predicted"/>
<dbReference type="AlphaFoldDB" id="A0A1H8Y8Z0"/>
<dbReference type="STRING" id="394193.SAMN04489732_11245"/>
<sequence length="126" mass="14438">MTTWNTEDLAAIDRPDEVEITSLRPDGSARPYRIIWGVRVDDEFYVRSVNGPDAAWFRGTRTRHDGRVRAGGTEYEVSFVDTDDGEMNDRIDTAYRAKYRRYPNPVRSITSPAARSATLKLVPRTR</sequence>
<dbReference type="RefSeq" id="WP_091620749.1">
    <property type="nucleotide sequence ID" value="NZ_FOEF01000012.1"/>
</dbReference>
<organism evidence="1 2">
    <name type="scientific">Amycolatopsis saalfeldensis</name>
    <dbReference type="NCBI Taxonomy" id="394193"/>
    <lineage>
        <taxon>Bacteria</taxon>
        <taxon>Bacillati</taxon>
        <taxon>Actinomycetota</taxon>
        <taxon>Actinomycetes</taxon>
        <taxon>Pseudonocardiales</taxon>
        <taxon>Pseudonocardiaceae</taxon>
        <taxon>Amycolatopsis</taxon>
    </lineage>
</organism>
<gene>
    <name evidence="1" type="ORF">SAMN04489732_11245</name>
</gene>
<dbReference type="InterPro" id="IPR016888">
    <property type="entry name" value="UCP028498"/>
</dbReference>
<reference evidence="2" key="1">
    <citation type="submission" date="2016-10" db="EMBL/GenBank/DDBJ databases">
        <authorList>
            <person name="Varghese N."/>
            <person name="Submissions S."/>
        </authorList>
    </citation>
    <scope>NUCLEOTIDE SEQUENCE [LARGE SCALE GENOMIC DNA]</scope>
    <source>
        <strain evidence="2">DSM 44993</strain>
    </source>
</reference>
<dbReference type="Pfam" id="PF10012">
    <property type="entry name" value="DUF2255"/>
    <property type="match status" value="1"/>
</dbReference>
<evidence type="ECO:0008006" key="3">
    <source>
        <dbReference type="Google" id="ProtNLM"/>
    </source>
</evidence>
<dbReference type="OrthoDB" id="162563at2"/>
<evidence type="ECO:0000313" key="2">
    <source>
        <dbReference type="Proteomes" id="UP000198582"/>
    </source>
</evidence>
<keyword evidence="2" id="KW-1185">Reference proteome</keyword>
<name>A0A1H8Y8Z0_9PSEU</name>
<protein>
    <recommendedName>
        <fullName evidence="3">DUF2255 family protein</fullName>
    </recommendedName>
</protein>
<dbReference type="EMBL" id="FOEF01000012">
    <property type="protein sequence ID" value="SEP48461.1"/>
    <property type="molecule type" value="Genomic_DNA"/>
</dbReference>